<dbReference type="GO" id="GO:0005829">
    <property type="term" value="C:cytosol"/>
    <property type="evidence" value="ECO:0007669"/>
    <property type="project" value="GOC"/>
</dbReference>
<dbReference type="GO" id="GO:0042147">
    <property type="term" value="P:retrograde transport, endosome to Golgi"/>
    <property type="evidence" value="ECO:0007669"/>
    <property type="project" value="TreeGrafter"/>
</dbReference>
<gene>
    <name evidence="4" type="ORF">E3Q22_04384</name>
</gene>
<sequence>MEDPLSQSTPDLYQDNENAWGDVPTSQSMYTQTSSIDKPLPSPIEERDKQRSRNSSLLSVSSAANNPGKIYGQPDNPLPQPSVVNASASNSTITTEFIRFRVTAIQKNRRDYLVEFDVSTNIKQFESTIFRNVQRTYEELLKLSEQLALANPQTIVPALPPNQTNAQTEEEDDRRVKLSLQNWFDRISYDEDLRKDMDLKAFVMNKFSYVPVQVFKRKASTSSFNWLGRPTPDDDLELVTAKDIHSAQEVAFLACVNALENVIRRNRDLSNCESDVGEKLVNLSIVEKNRTLSNGLESMGRAEHAISDIGLTKCANDLITVYDGFNYHASNARAVKDTLQQRTQLLEEYQLAVKASISKRRTLEKMKGSSSLKPEKVDEMLADLQIANGYEKHLAGKVEGMSRNLHMSLEKHSVSTKNDIHQLLMENARMNVLCSSQSITELESVASVIENIGVVDSTPVVKTVSRQEQEHMAKEKEQIKKERVDQKENLSKAEKVKQPEIVKSSKSSLSKKSKNETMKPYTNEIDSSKIATSTTADPLGVSKVVKETVPEISQSTIIPTRAKEIQIPNPMTQSTTSLPSMDKETREKNERKRKNAREAAYKLANAF</sequence>
<dbReference type="InterPro" id="IPR015404">
    <property type="entry name" value="Vps5_C"/>
</dbReference>
<feature type="region of interest" description="Disordered" evidence="1">
    <location>
        <begin position="465"/>
        <end position="518"/>
    </location>
</feature>
<evidence type="ECO:0008006" key="6">
    <source>
        <dbReference type="Google" id="ProtNLM"/>
    </source>
</evidence>
<dbReference type="Pfam" id="PF09325">
    <property type="entry name" value="Vps5"/>
    <property type="match status" value="1"/>
</dbReference>
<dbReference type="GO" id="GO:0030905">
    <property type="term" value="C:retromer, tubulation complex"/>
    <property type="evidence" value="ECO:0007669"/>
    <property type="project" value="TreeGrafter"/>
</dbReference>
<dbReference type="AlphaFoldDB" id="A0A4T0LSX5"/>
<evidence type="ECO:0000313" key="4">
    <source>
        <dbReference type="EMBL" id="TIB73080.1"/>
    </source>
</evidence>
<dbReference type="Gene3D" id="3.30.1520.10">
    <property type="entry name" value="Phox-like domain"/>
    <property type="match status" value="1"/>
</dbReference>
<dbReference type="Proteomes" id="UP000310685">
    <property type="component" value="Unassembled WGS sequence"/>
</dbReference>
<evidence type="ECO:0000259" key="2">
    <source>
        <dbReference type="Pfam" id="PF00787"/>
    </source>
</evidence>
<feature type="compositionally biased region" description="Basic and acidic residues" evidence="1">
    <location>
        <begin position="465"/>
        <end position="500"/>
    </location>
</feature>
<dbReference type="EMBL" id="SPRC01000096">
    <property type="protein sequence ID" value="TIB73080.1"/>
    <property type="molecule type" value="Genomic_DNA"/>
</dbReference>
<accession>A0A4T0LSX5</accession>
<reference evidence="4 5" key="1">
    <citation type="submission" date="2019-03" db="EMBL/GenBank/DDBJ databases">
        <title>Sequencing 25 genomes of Wallemia mellicola.</title>
        <authorList>
            <person name="Gostincar C."/>
        </authorList>
    </citation>
    <scope>NUCLEOTIDE SEQUENCE [LARGE SCALE GENOMIC DNA]</scope>
    <source>
        <strain evidence="4 5">EXF-6152</strain>
    </source>
</reference>
<dbReference type="Pfam" id="PF00787">
    <property type="entry name" value="PX"/>
    <property type="match status" value="1"/>
</dbReference>
<dbReference type="InterPro" id="IPR036871">
    <property type="entry name" value="PX_dom_sf"/>
</dbReference>
<dbReference type="GO" id="GO:0032266">
    <property type="term" value="F:phosphatidylinositol-3-phosphate binding"/>
    <property type="evidence" value="ECO:0007669"/>
    <property type="project" value="TreeGrafter"/>
</dbReference>
<dbReference type="SUPFAM" id="SSF64268">
    <property type="entry name" value="PX domain"/>
    <property type="match status" value="1"/>
</dbReference>
<dbReference type="InterPro" id="IPR053055">
    <property type="entry name" value="VPS17"/>
</dbReference>
<dbReference type="InterPro" id="IPR001683">
    <property type="entry name" value="PX_dom"/>
</dbReference>
<feature type="region of interest" description="Disordered" evidence="1">
    <location>
        <begin position="1"/>
        <end position="85"/>
    </location>
</feature>
<dbReference type="OMA" id="FYLGTME"/>
<proteinExistence type="predicted"/>
<dbReference type="GO" id="GO:0005768">
    <property type="term" value="C:endosome"/>
    <property type="evidence" value="ECO:0007669"/>
    <property type="project" value="TreeGrafter"/>
</dbReference>
<evidence type="ECO:0000259" key="3">
    <source>
        <dbReference type="Pfam" id="PF09325"/>
    </source>
</evidence>
<dbReference type="PANTHER" id="PTHR47433">
    <property type="entry name" value="VACUOLAR PROTEIN SORTING-ASSOCIATED PROTEIN 17"/>
    <property type="match status" value="1"/>
</dbReference>
<dbReference type="GO" id="GO:0006886">
    <property type="term" value="P:intracellular protein transport"/>
    <property type="evidence" value="ECO:0007669"/>
    <property type="project" value="TreeGrafter"/>
</dbReference>
<organism evidence="4 5">
    <name type="scientific">Wallemia mellicola</name>
    <dbReference type="NCBI Taxonomy" id="1708541"/>
    <lineage>
        <taxon>Eukaryota</taxon>
        <taxon>Fungi</taxon>
        <taxon>Dikarya</taxon>
        <taxon>Basidiomycota</taxon>
        <taxon>Wallemiomycotina</taxon>
        <taxon>Wallemiomycetes</taxon>
        <taxon>Wallemiales</taxon>
        <taxon>Wallemiaceae</taxon>
        <taxon>Wallemia</taxon>
    </lineage>
</organism>
<dbReference type="PANTHER" id="PTHR47433:SF1">
    <property type="entry name" value="VACUOLAR PROTEIN SORTING-ASSOCIATED PROTEIN 17"/>
    <property type="match status" value="1"/>
</dbReference>
<protein>
    <recommendedName>
        <fullName evidence="6">PX domain-containing protein</fullName>
    </recommendedName>
</protein>
<feature type="region of interest" description="Disordered" evidence="1">
    <location>
        <begin position="562"/>
        <end position="607"/>
    </location>
</feature>
<feature type="compositionally biased region" description="Low complexity" evidence="1">
    <location>
        <begin position="53"/>
        <end position="65"/>
    </location>
</feature>
<feature type="compositionally biased region" description="Polar residues" evidence="1">
    <location>
        <begin position="24"/>
        <end position="36"/>
    </location>
</feature>
<dbReference type="InterPro" id="IPR027267">
    <property type="entry name" value="AH/BAR_dom_sf"/>
</dbReference>
<feature type="compositionally biased region" description="Basic and acidic residues" evidence="1">
    <location>
        <begin position="581"/>
        <end position="600"/>
    </location>
</feature>
<evidence type="ECO:0000313" key="5">
    <source>
        <dbReference type="Proteomes" id="UP000310685"/>
    </source>
</evidence>
<feature type="domain" description="Sorting nexin/Vps5-like C-terminal" evidence="3">
    <location>
        <begin position="256"/>
        <end position="427"/>
    </location>
</feature>
<feature type="compositionally biased region" description="Polar residues" evidence="1">
    <location>
        <begin position="1"/>
        <end position="17"/>
    </location>
</feature>
<dbReference type="Gene3D" id="1.20.1270.60">
    <property type="entry name" value="Arfaptin homology (AH) domain/BAR domain"/>
    <property type="match status" value="1"/>
</dbReference>
<name>A0A4T0LSX5_9BASI</name>
<feature type="domain" description="PX" evidence="2">
    <location>
        <begin position="131"/>
        <end position="203"/>
    </location>
</feature>
<feature type="compositionally biased region" description="Polar residues" evidence="1">
    <location>
        <begin position="569"/>
        <end position="579"/>
    </location>
</feature>
<comment type="caution">
    <text evidence="4">The sequence shown here is derived from an EMBL/GenBank/DDBJ whole genome shotgun (WGS) entry which is preliminary data.</text>
</comment>
<evidence type="ECO:0000256" key="1">
    <source>
        <dbReference type="SAM" id="MobiDB-lite"/>
    </source>
</evidence>